<dbReference type="CDD" id="cd06472">
    <property type="entry name" value="ACD_ScHsp26_like"/>
    <property type="match status" value="1"/>
</dbReference>
<reference evidence="7" key="1">
    <citation type="submission" date="2025-08" db="UniProtKB">
        <authorList>
            <consortium name="RefSeq"/>
        </authorList>
    </citation>
    <scope>IDENTIFICATION</scope>
    <source>
        <tissue evidence="7">Seedling</tissue>
    </source>
</reference>
<name>A0ABM3ITY0_ZIZJJ</name>
<accession>A0ABM3ITY0</accession>
<dbReference type="InterPro" id="IPR008978">
    <property type="entry name" value="HSP20-like_chaperone"/>
</dbReference>
<feature type="domain" description="SHSP" evidence="5">
    <location>
        <begin position="92"/>
        <end position="206"/>
    </location>
</feature>
<dbReference type="Pfam" id="PF00011">
    <property type="entry name" value="HSP20"/>
    <property type="match status" value="1"/>
</dbReference>
<dbReference type="SUPFAM" id="SSF49764">
    <property type="entry name" value="HSP20-like chaperones"/>
    <property type="match status" value="1"/>
</dbReference>
<dbReference type="Proteomes" id="UP001652623">
    <property type="component" value="Chromosome 7"/>
</dbReference>
<protein>
    <submittedName>
        <fullName evidence="7">22.0 kDa class IV heat shock protein</fullName>
    </submittedName>
</protein>
<dbReference type="PANTHER" id="PTHR11527">
    <property type="entry name" value="HEAT-SHOCK PROTEIN 20 FAMILY MEMBER"/>
    <property type="match status" value="1"/>
</dbReference>
<dbReference type="GeneID" id="125423838"/>
<dbReference type="InterPro" id="IPR002068">
    <property type="entry name" value="A-crystallin/Hsp20_dom"/>
</dbReference>
<keyword evidence="1 7" id="KW-0346">Stress response</keyword>
<dbReference type="InterPro" id="IPR031107">
    <property type="entry name" value="Small_HSP"/>
</dbReference>
<dbReference type="RefSeq" id="XP_048335375.2">
    <property type="nucleotide sequence ID" value="XM_048479418.2"/>
</dbReference>
<keyword evidence="6" id="KW-1185">Reference proteome</keyword>
<keyword evidence="4" id="KW-1133">Transmembrane helix</keyword>
<evidence type="ECO:0000256" key="4">
    <source>
        <dbReference type="SAM" id="Phobius"/>
    </source>
</evidence>
<evidence type="ECO:0000256" key="2">
    <source>
        <dbReference type="PROSITE-ProRule" id="PRU00285"/>
    </source>
</evidence>
<proteinExistence type="inferred from homology"/>
<sequence>MACPTRNQKQNLLPTSASVFNFLTFSHIPCSPKMAIVNMPISLLLQTLILTLIVSHSNALVPYTRPLAWDMILPSEDPFRILEQTPLPLPKGLDSLAMARADWKETPAEHIIAVDVPGMTKDEVKIEVEENRVVRISGERKAEEELDGEKWHRAERTNGKFWRQFRMPSNADVNGIRARLEDGVLRITVPKFAEMQKRQPKVISIAHKDEDFAQDIKPTKADM</sequence>
<organism evidence="6 7">
    <name type="scientific">Ziziphus jujuba</name>
    <name type="common">Chinese jujube</name>
    <name type="synonym">Ziziphus sativa</name>
    <dbReference type="NCBI Taxonomy" id="326968"/>
    <lineage>
        <taxon>Eukaryota</taxon>
        <taxon>Viridiplantae</taxon>
        <taxon>Streptophyta</taxon>
        <taxon>Embryophyta</taxon>
        <taxon>Tracheophyta</taxon>
        <taxon>Spermatophyta</taxon>
        <taxon>Magnoliopsida</taxon>
        <taxon>eudicotyledons</taxon>
        <taxon>Gunneridae</taxon>
        <taxon>Pentapetalae</taxon>
        <taxon>rosids</taxon>
        <taxon>fabids</taxon>
        <taxon>Rosales</taxon>
        <taxon>Rhamnaceae</taxon>
        <taxon>Paliureae</taxon>
        <taxon>Ziziphus</taxon>
    </lineage>
</organism>
<dbReference type="PROSITE" id="PS01031">
    <property type="entry name" value="SHSP"/>
    <property type="match status" value="1"/>
</dbReference>
<evidence type="ECO:0000256" key="1">
    <source>
        <dbReference type="ARBA" id="ARBA00023016"/>
    </source>
</evidence>
<evidence type="ECO:0000259" key="5">
    <source>
        <dbReference type="PROSITE" id="PS01031"/>
    </source>
</evidence>
<keyword evidence="4" id="KW-0472">Membrane</keyword>
<feature type="transmembrane region" description="Helical" evidence="4">
    <location>
        <begin position="35"/>
        <end position="55"/>
    </location>
</feature>
<evidence type="ECO:0000313" key="6">
    <source>
        <dbReference type="Proteomes" id="UP001652623"/>
    </source>
</evidence>
<evidence type="ECO:0000256" key="3">
    <source>
        <dbReference type="RuleBase" id="RU003616"/>
    </source>
</evidence>
<keyword evidence="4" id="KW-0812">Transmembrane</keyword>
<dbReference type="Gene3D" id="2.60.40.790">
    <property type="match status" value="1"/>
</dbReference>
<comment type="similarity">
    <text evidence="2 3">Belongs to the small heat shock protein (HSP20) family.</text>
</comment>
<gene>
    <name evidence="7" type="primary">LOC125423838</name>
</gene>
<evidence type="ECO:0000313" key="7">
    <source>
        <dbReference type="RefSeq" id="XP_048335375.2"/>
    </source>
</evidence>